<feature type="region of interest" description="Disordered" evidence="1">
    <location>
        <begin position="1"/>
        <end position="72"/>
    </location>
</feature>
<accession>A0A427AEW7</accession>
<evidence type="ECO:0000313" key="2">
    <source>
        <dbReference type="EMBL" id="RRT74769.1"/>
    </source>
</evidence>
<sequence>MMRKNARTFLIEQLANRRRPQLSTQSGQTEHSTDQEMHPQAYFSNLGVAAEDGSRGDSSFGPRGVVLKHRAA</sequence>
<comment type="caution">
    <text evidence="2">The sequence shown here is derived from an EMBL/GenBank/DDBJ whole genome shotgun (WGS) entry which is preliminary data.</text>
</comment>
<evidence type="ECO:0000313" key="3">
    <source>
        <dbReference type="Proteomes" id="UP000287651"/>
    </source>
</evidence>
<dbReference type="EMBL" id="AMZH03002680">
    <property type="protein sequence ID" value="RRT74769.1"/>
    <property type="molecule type" value="Genomic_DNA"/>
</dbReference>
<dbReference type="Proteomes" id="UP000287651">
    <property type="component" value="Unassembled WGS sequence"/>
</dbReference>
<organism evidence="2 3">
    <name type="scientific">Ensete ventricosum</name>
    <name type="common">Abyssinian banana</name>
    <name type="synonym">Musa ensete</name>
    <dbReference type="NCBI Taxonomy" id="4639"/>
    <lineage>
        <taxon>Eukaryota</taxon>
        <taxon>Viridiplantae</taxon>
        <taxon>Streptophyta</taxon>
        <taxon>Embryophyta</taxon>
        <taxon>Tracheophyta</taxon>
        <taxon>Spermatophyta</taxon>
        <taxon>Magnoliopsida</taxon>
        <taxon>Liliopsida</taxon>
        <taxon>Zingiberales</taxon>
        <taxon>Musaceae</taxon>
        <taxon>Ensete</taxon>
    </lineage>
</organism>
<name>A0A427AEW7_ENSVE</name>
<feature type="compositionally biased region" description="Polar residues" evidence="1">
    <location>
        <begin position="21"/>
        <end position="30"/>
    </location>
</feature>
<protein>
    <submittedName>
        <fullName evidence="2">Uncharacterized protein</fullName>
    </submittedName>
</protein>
<reference evidence="2 3" key="1">
    <citation type="journal article" date="2014" name="Agronomy (Basel)">
        <title>A Draft Genome Sequence for Ensete ventricosum, the Drought-Tolerant Tree Against Hunger.</title>
        <authorList>
            <person name="Harrison J."/>
            <person name="Moore K.A."/>
            <person name="Paszkiewicz K."/>
            <person name="Jones T."/>
            <person name="Grant M."/>
            <person name="Ambacheew D."/>
            <person name="Muzemil S."/>
            <person name="Studholme D.J."/>
        </authorList>
    </citation>
    <scope>NUCLEOTIDE SEQUENCE [LARGE SCALE GENOMIC DNA]</scope>
</reference>
<gene>
    <name evidence="2" type="ORF">B296_00003715</name>
</gene>
<evidence type="ECO:0000256" key="1">
    <source>
        <dbReference type="SAM" id="MobiDB-lite"/>
    </source>
</evidence>
<proteinExistence type="predicted"/>
<dbReference type="AlphaFoldDB" id="A0A427AEW7"/>